<evidence type="ECO:0000313" key="8">
    <source>
        <dbReference type="EMBL" id="PJK27372.1"/>
    </source>
</evidence>
<dbReference type="GO" id="GO:0019286">
    <property type="term" value="P:glycine betaine biosynthetic process from glycine"/>
    <property type="evidence" value="ECO:0007669"/>
    <property type="project" value="UniProtKB-ARBA"/>
</dbReference>
<feature type="domain" description="Methyltransferase type 11" evidence="6">
    <location>
        <begin position="353"/>
        <end position="450"/>
    </location>
</feature>
<dbReference type="Pfam" id="PF08241">
    <property type="entry name" value="Methyltransf_11"/>
    <property type="match status" value="1"/>
</dbReference>
<keyword evidence="2 8" id="KW-0808">Transferase</keyword>
<dbReference type="InterPro" id="IPR013216">
    <property type="entry name" value="Methyltransf_11"/>
</dbReference>
<evidence type="ECO:0000313" key="9">
    <source>
        <dbReference type="Proteomes" id="UP000229498"/>
    </source>
</evidence>
<proteinExistence type="predicted"/>
<evidence type="ECO:0000256" key="1">
    <source>
        <dbReference type="ARBA" id="ARBA00022603"/>
    </source>
</evidence>
<dbReference type="SUPFAM" id="SSF53335">
    <property type="entry name" value="S-adenosyl-L-methionine-dependent methyltransferases"/>
    <property type="match status" value="2"/>
</dbReference>
<evidence type="ECO:0000256" key="2">
    <source>
        <dbReference type="ARBA" id="ARBA00022679"/>
    </source>
</evidence>
<comment type="pathway">
    <text evidence="4">Amine and polyamine biosynthesis; betaine biosynthesis via glycine pathway; betaine from glycine: step 3/3.</text>
</comment>
<dbReference type="InterPro" id="IPR041698">
    <property type="entry name" value="Methyltransf_25"/>
</dbReference>
<dbReference type="Gene3D" id="3.30.46.10">
    <property type="entry name" value="Glycine N-methyltransferase, chain A, domain 1"/>
    <property type="match status" value="1"/>
</dbReference>
<dbReference type="GO" id="GO:0032259">
    <property type="term" value="P:methylation"/>
    <property type="evidence" value="ECO:0007669"/>
    <property type="project" value="UniProtKB-KW"/>
</dbReference>
<comment type="caution">
    <text evidence="8">The sequence shown here is derived from an EMBL/GenBank/DDBJ whole genome shotgun (WGS) entry which is preliminary data.</text>
</comment>
<evidence type="ECO:0000256" key="5">
    <source>
        <dbReference type="SAM" id="MobiDB-lite"/>
    </source>
</evidence>
<dbReference type="GO" id="GO:0052729">
    <property type="term" value="F:dimethylglycine N-methyltransferase activity"/>
    <property type="evidence" value="ECO:0007669"/>
    <property type="project" value="UniProtKB-ARBA"/>
</dbReference>
<keyword evidence="9" id="KW-1185">Reference proteome</keyword>
<evidence type="ECO:0000256" key="3">
    <source>
        <dbReference type="ARBA" id="ARBA00022691"/>
    </source>
</evidence>
<feature type="region of interest" description="Disordered" evidence="5">
    <location>
        <begin position="1"/>
        <end position="26"/>
    </location>
</feature>
<protein>
    <submittedName>
        <fullName evidence="8">SAM-dependent methyltransferase</fullName>
    </submittedName>
</protein>
<dbReference type="InterPro" id="IPR050447">
    <property type="entry name" value="Erg6_SMT_methyltransf"/>
</dbReference>
<dbReference type="EMBL" id="PHIG01000068">
    <property type="protein sequence ID" value="PJK27372.1"/>
    <property type="molecule type" value="Genomic_DNA"/>
</dbReference>
<dbReference type="AlphaFoldDB" id="A0A2M9FV67"/>
<keyword evidence="3" id="KW-0949">S-adenosyl-L-methionine</keyword>
<dbReference type="Pfam" id="PF13649">
    <property type="entry name" value="Methyltransf_25"/>
    <property type="match status" value="1"/>
</dbReference>
<dbReference type="InterPro" id="IPR014369">
    <property type="entry name" value="Gly/Sar_N_MeTrfase"/>
</dbReference>
<name>A0A2M9FV67_9PROT</name>
<accession>A0A2M9FV67</accession>
<dbReference type="PANTHER" id="PTHR44068">
    <property type="entry name" value="ZGC:194242"/>
    <property type="match status" value="1"/>
</dbReference>
<evidence type="ECO:0000259" key="6">
    <source>
        <dbReference type="Pfam" id="PF08241"/>
    </source>
</evidence>
<dbReference type="GO" id="GO:0017174">
    <property type="term" value="F:glycine N-methyltransferase activity"/>
    <property type="evidence" value="ECO:0007669"/>
    <property type="project" value="InterPro"/>
</dbReference>
<dbReference type="RefSeq" id="WP_109792738.1">
    <property type="nucleotide sequence ID" value="NZ_PHIG01000068.1"/>
</dbReference>
<reference evidence="8 9" key="1">
    <citation type="submission" date="2017-11" db="EMBL/GenBank/DDBJ databases">
        <title>Draft genome sequence of Rhizobiales bacterium SY3-13.</title>
        <authorList>
            <person name="Sun C."/>
        </authorList>
    </citation>
    <scope>NUCLEOTIDE SEQUENCE [LARGE SCALE GENOMIC DNA]</scope>
    <source>
        <strain evidence="8 9">SY3-13</strain>
    </source>
</reference>
<feature type="domain" description="Methyltransferase" evidence="7">
    <location>
        <begin position="73"/>
        <end position="170"/>
    </location>
</feature>
<dbReference type="InterPro" id="IPR029063">
    <property type="entry name" value="SAM-dependent_MTases_sf"/>
</dbReference>
<evidence type="ECO:0000256" key="4">
    <source>
        <dbReference type="ARBA" id="ARBA00060542"/>
    </source>
</evidence>
<gene>
    <name evidence="8" type="ORF">CVT23_22555</name>
</gene>
<dbReference type="PROSITE" id="PS51600">
    <property type="entry name" value="SAM_GNMT"/>
    <property type="match status" value="1"/>
</dbReference>
<organism evidence="8 9">
    <name type="scientific">Minwuia thermotolerans</name>
    <dbReference type="NCBI Taxonomy" id="2056226"/>
    <lineage>
        <taxon>Bacteria</taxon>
        <taxon>Pseudomonadati</taxon>
        <taxon>Pseudomonadota</taxon>
        <taxon>Alphaproteobacteria</taxon>
        <taxon>Minwuiales</taxon>
        <taxon>Minwuiaceae</taxon>
        <taxon>Minwuia</taxon>
    </lineage>
</organism>
<evidence type="ECO:0000259" key="7">
    <source>
        <dbReference type="Pfam" id="PF13649"/>
    </source>
</evidence>
<dbReference type="OrthoDB" id="7856199at2"/>
<dbReference type="FunFam" id="3.40.50.150:FF:000461">
    <property type="entry name" value="Sarcosine/dimethylglycine N-methyltransferase"/>
    <property type="match status" value="1"/>
</dbReference>
<sequence length="561" mass="63624">MQQLQDLQNPELLATAQDYSEDETTDRDSGLYRAEYVMSFVEKWDELIDWEARARSEGKFFIQMLQALGANRVLDVACGTGFHSVQLMQAGFDVTSADGSAAMVAKAFENGKKHGLILKTVQADWRWLTRDIVGTYDAVVCLGNSFTHLHDEADRRRALAEFYSVLGPDGVLILDQRNYDSILDDGFSTQHKYYYCGEQVTAEPEYVDEGLTRFRYTFPDESVYHLNMFPLRKNYTRRLIGEAGFQAIKTYGDFKETYQESDPDFFIHVANKAHAGVEEISPRKAAYDKTTAVAEDYYDSSDADEFYFNVWGGEDIHVGIYDNSPDIREASRITVETMAETVGEIRPETRIIDLGAGYGGAARYLARTFDCSVTCVNISRVQNIRNERLTAAQDLDDRVNVVHGAFESVPEPDASFDVVWSQDAFLHSGEREKVLAEAFRLLRPGGSLVFTDPMQADEVDDPEALRPVYERIHLESLGSFAFYREAAKKAGFEEVQIRDFTPQIANHYGRVAEVLTQNYDRMQKKSSKEYLDRMLVGLDNWVKAGDAGLLAWGVLHFRKPR</sequence>
<dbReference type="Gene3D" id="3.40.50.150">
    <property type="entry name" value="Vaccinia Virus protein VP39"/>
    <property type="match status" value="2"/>
</dbReference>
<dbReference type="CDD" id="cd02440">
    <property type="entry name" value="AdoMet_MTases"/>
    <property type="match status" value="2"/>
</dbReference>
<keyword evidence="1 8" id="KW-0489">Methyltransferase</keyword>
<dbReference type="PANTHER" id="PTHR44068:SF11">
    <property type="entry name" value="GERANYL DIPHOSPHATE 2-C-METHYLTRANSFERASE"/>
    <property type="match status" value="1"/>
</dbReference>
<dbReference type="Proteomes" id="UP000229498">
    <property type="component" value="Unassembled WGS sequence"/>
</dbReference>